<feature type="chain" id="PRO_5010855536" evidence="10">
    <location>
        <begin position="21"/>
        <end position="652"/>
    </location>
</feature>
<dbReference type="Proteomes" id="UP000193926">
    <property type="component" value="Unassembled WGS sequence"/>
</dbReference>
<dbReference type="AlphaFoldDB" id="A0A1X4NDK8"/>
<protein>
    <submittedName>
        <fullName evidence="11">Branched-chain amino acid ABC transporter permease</fullName>
    </submittedName>
</protein>
<dbReference type="GO" id="GO:0005886">
    <property type="term" value="C:plasma membrane"/>
    <property type="evidence" value="ECO:0007669"/>
    <property type="project" value="UniProtKB-SubCell"/>
</dbReference>
<evidence type="ECO:0000256" key="7">
    <source>
        <dbReference type="ARBA" id="ARBA00023136"/>
    </source>
</evidence>
<feature type="transmembrane region" description="Helical" evidence="9">
    <location>
        <begin position="418"/>
        <end position="436"/>
    </location>
</feature>
<sequence>MLRLAAFLLVSISLALPAQSQQAEAPIQQLLQTHSEIILKSSRRTIGPAVDALANSGLPESQTVLDRWQNKEMWVNEETGLFVFAEEVDRDTLRIFDFADGSEIGVVPDEGFDQLKPNSGIRGMIATALVQFQLSDPNPETRQRALDAIERGAEESHLTALRASIPQETDEALLTRKKRLERLLTISYGEADQERIEAIESFDGDLGVDVRAALNPLLAVRVEAAETVPEDADVGRILKPGSEALSREDAYDLLVRAELARPRISLDDQRQALIANIADGQVAGIQVATLDTQAARDMAYAALAEQGTVTAAATEAEVNERLANHVFYERYVGAPPEVVAAAQLALKAIENKVAVNQAFDLGLDALSLASIYFLAAIGLAITFGVMGVINMAHGEFIMMGAYTGYVVQLFIPDYTLSILVAIPLAFAVTFGAGVAMERLVIRWLYHRPLETLLATFGISIALQQIAKNIFGTQARPLTAPGWLDGSLVINDIVSISYIRIAIFVLALLFLALFLFVMNRTRLGLEVRAVTQNPRMAASMGINPDKINMLTFGFGSGIAGIAGVAIGLYAKVTSEMGSDYIVQSFMTVVVGGVGNIWGTLLGATMVGFLQKGIEWFNPSNTLAAQTYMILFIILFIQFRPKGIIALKGRAAEA</sequence>
<feature type="transmembrane region" description="Helical" evidence="9">
    <location>
        <begin position="497"/>
        <end position="517"/>
    </location>
</feature>
<proteinExistence type="inferred from homology"/>
<dbReference type="RefSeq" id="WP_085641154.1">
    <property type="nucleotide sequence ID" value="NZ_JFKC01000028.1"/>
</dbReference>
<feature type="signal peptide" evidence="10">
    <location>
        <begin position="1"/>
        <end position="20"/>
    </location>
</feature>
<accession>A0A1X4NDK8</accession>
<evidence type="ECO:0000313" key="11">
    <source>
        <dbReference type="EMBL" id="OSQ44922.1"/>
    </source>
</evidence>
<feature type="transmembrane region" description="Helical" evidence="9">
    <location>
        <begin position="548"/>
        <end position="568"/>
    </location>
</feature>
<keyword evidence="2" id="KW-0813">Transport</keyword>
<keyword evidence="4 9" id="KW-0812">Transmembrane</keyword>
<dbReference type="GO" id="GO:0006865">
    <property type="term" value="P:amino acid transport"/>
    <property type="evidence" value="ECO:0007669"/>
    <property type="project" value="UniProtKB-KW"/>
</dbReference>
<feature type="transmembrane region" description="Helical" evidence="9">
    <location>
        <begin position="620"/>
        <end position="637"/>
    </location>
</feature>
<keyword evidence="10" id="KW-0732">Signal</keyword>
<gene>
    <name evidence="11" type="ORF">MGEO_18415</name>
</gene>
<evidence type="ECO:0000256" key="4">
    <source>
        <dbReference type="ARBA" id="ARBA00022692"/>
    </source>
</evidence>
<dbReference type="CDD" id="cd06582">
    <property type="entry name" value="TM_PBP1_LivH_like"/>
    <property type="match status" value="1"/>
</dbReference>
<dbReference type="InterPro" id="IPR017779">
    <property type="entry name" value="ABC_UrtB_bac"/>
</dbReference>
<keyword evidence="12" id="KW-1185">Reference proteome</keyword>
<dbReference type="PANTHER" id="PTHR11795">
    <property type="entry name" value="BRANCHED-CHAIN AMINO ACID TRANSPORT SYSTEM PERMEASE PROTEIN LIVH"/>
    <property type="match status" value="1"/>
</dbReference>
<dbReference type="EMBL" id="JFKC01000028">
    <property type="protein sequence ID" value="OSQ44922.1"/>
    <property type="molecule type" value="Genomic_DNA"/>
</dbReference>
<dbReference type="STRING" id="1123756.MGEO_18415"/>
<dbReference type="NCBIfam" id="TIGR03409">
    <property type="entry name" value="urea_trans_UrtB"/>
    <property type="match status" value="1"/>
</dbReference>
<evidence type="ECO:0000256" key="8">
    <source>
        <dbReference type="ARBA" id="ARBA00037998"/>
    </source>
</evidence>
<evidence type="ECO:0000256" key="5">
    <source>
        <dbReference type="ARBA" id="ARBA00022970"/>
    </source>
</evidence>
<feature type="transmembrane region" description="Helical" evidence="9">
    <location>
        <begin position="365"/>
        <end position="389"/>
    </location>
</feature>
<reference evidence="11 12" key="1">
    <citation type="submission" date="2014-03" db="EMBL/GenBank/DDBJ databases">
        <title>The draft genome sequence of Marivita geojedonensis KCTC 23882.</title>
        <authorList>
            <person name="Lai Q."/>
            <person name="Shao Z."/>
        </authorList>
    </citation>
    <scope>NUCLEOTIDE SEQUENCE [LARGE SCALE GENOMIC DNA]</scope>
    <source>
        <strain evidence="11 12">DPG-138</strain>
    </source>
</reference>
<keyword evidence="3" id="KW-1003">Cell membrane</keyword>
<evidence type="ECO:0000256" key="10">
    <source>
        <dbReference type="SAM" id="SignalP"/>
    </source>
</evidence>
<dbReference type="InterPro" id="IPR001851">
    <property type="entry name" value="ABC_transp_permease"/>
</dbReference>
<name>A0A1X4NDK8_9RHOB</name>
<dbReference type="GO" id="GO:0022857">
    <property type="term" value="F:transmembrane transporter activity"/>
    <property type="evidence" value="ECO:0007669"/>
    <property type="project" value="InterPro"/>
</dbReference>
<dbReference type="OrthoDB" id="9807115at2"/>
<keyword evidence="6 9" id="KW-1133">Transmembrane helix</keyword>
<evidence type="ECO:0000256" key="6">
    <source>
        <dbReference type="ARBA" id="ARBA00022989"/>
    </source>
</evidence>
<feature type="transmembrane region" description="Helical" evidence="9">
    <location>
        <begin position="580"/>
        <end position="608"/>
    </location>
</feature>
<dbReference type="Pfam" id="PF02653">
    <property type="entry name" value="BPD_transp_2"/>
    <property type="match status" value="1"/>
</dbReference>
<organism evidence="11 12">
    <name type="scientific">Marivita geojedonensis</name>
    <dbReference type="NCBI Taxonomy" id="1123756"/>
    <lineage>
        <taxon>Bacteria</taxon>
        <taxon>Pseudomonadati</taxon>
        <taxon>Pseudomonadota</taxon>
        <taxon>Alphaproteobacteria</taxon>
        <taxon>Rhodobacterales</taxon>
        <taxon>Roseobacteraceae</taxon>
        <taxon>Marivita</taxon>
    </lineage>
</organism>
<keyword evidence="5" id="KW-0029">Amino-acid transport</keyword>
<dbReference type="InterPro" id="IPR052157">
    <property type="entry name" value="BCAA_transport_permease"/>
</dbReference>
<evidence type="ECO:0000256" key="1">
    <source>
        <dbReference type="ARBA" id="ARBA00004651"/>
    </source>
</evidence>
<evidence type="ECO:0000256" key="2">
    <source>
        <dbReference type="ARBA" id="ARBA00022448"/>
    </source>
</evidence>
<comment type="similarity">
    <text evidence="8">Belongs to the binding-protein-dependent transport system permease family. LivHM subfamily.</text>
</comment>
<evidence type="ECO:0000256" key="9">
    <source>
        <dbReference type="SAM" id="Phobius"/>
    </source>
</evidence>
<keyword evidence="7 9" id="KW-0472">Membrane</keyword>
<dbReference type="PANTHER" id="PTHR11795:SF447">
    <property type="entry name" value="ABC TRANSPORTER PERMEASE PROTEIN"/>
    <property type="match status" value="1"/>
</dbReference>
<comment type="caution">
    <text evidence="11">The sequence shown here is derived from an EMBL/GenBank/DDBJ whole genome shotgun (WGS) entry which is preliminary data.</text>
</comment>
<evidence type="ECO:0000313" key="12">
    <source>
        <dbReference type="Proteomes" id="UP000193926"/>
    </source>
</evidence>
<comment type="subcellular location">
    <subcellularLocation>
        <location evidence="1">Cell membrane</location>
        <topology evidence="1">Multi-pass membrane protein</topology>
    </subcellularLocation>
</comment>
<evidence type="ECO:0000256" key="3">
    <source>
        <dbReference type="ARBA" id="ARBA00022475"/>
    </source>
</evidence>